<gene>
    <name evidence="2" type="ORF">PMACD_LOCUS15031</name>
</gene>
<comment type="caution">
    <text evidence="2">The sequence shown here is derived from an EMBL/GenBank/DDBJ whole genome shotgun (WGS) entry which is preliminary data.</text>
</comment>
<dbReference type="OrthoDB" id="691673at2759"/>
<reference evidence="2" key="1">
    <citation type="submission" date="2021-02" db="EMBL/GenBank/DDBJ databases">
        <authorList>
            <person name="Steward A R."/>
        </authorList>
    </citation>
    <scope>NUCLEOTIDE SEQUENCE</scope>
</reference>
<evidence type="ECO:0000256" key="1">
    <source>
        <dbReference type="SAM" id="MobiDB-lite"/>
    </source>
</evidence>
<proteinExistence type="predicted"/>
<dbReference type="Proteomes" id="UP000663880">
    <property type="component" value="Unassembled WGS sequence"/>
</dbReference>
<dbReference type="EMBL" id="CAJOBZ010000068">
    <property type="protein sequence ID" value="CAF4944367.1"/>
    <property type="molecule type" value="Genomic_DNA"/>
</dbReference>
<name>A0A821XNI2_9NEOP</name>
<evidence type="ECO:0008006" key="4">
    <source>
        <dbReference type="Google" id="ProtNLM"/>
    </source>
</evidence>
<keyword evidence="3" id="KW-1185">Reference proteome</keyword>
<accession>A0A821XNI2</accession>
<sequence>MAMLSLYEANVQMFMDVGKKSRAWKKISEGLKDLCIPVKVLNIINAEDDPPSEKNLPLVDESPKPKTTPVADVTKTARNQQQIQSMEIIDKVQENQKASDENMTRYLKMKEKEMELKKKAIDVRETEMQVKRDVASEKLKFNEKKHKDWLNIEKFTCELLKKLLKSHTDSEESD</sequence>
<evidence type="ECO:0000313" key="3">
    <source>
        <dbReference type="Proteomes" id="UP000663880"/>
    </source>
</evidence>
<organism evidence="2 3">
    <name type="scientific">Pieris macdunnoughi</name>
    <dbReference type="NCBI Taxonomy" id="345717"/>
    <lineage>
        <taxon>Eukaryota</taxon>
        <taxon>Metazoa</taxon>
        <taxon>Ecdysozoa</taxon>
        <taxon>Arthropoda</taxon>
        <taxon>Hexapoda</taxon>
        <taxon>Insecta</taxon>
        <taxon>Pterygota</taxon>
        <taxon>Neoptera</taxon>
        <taxon>Endopterygota</taxon>
        <taxon>Lepidoptera</taxon>
        <taxon>Glossata</taxon>
        <taxon>Ditrysia</taxon>
        <taxon>Papilionoidea</taxon>
        <taxon>Pieridae</taxon>
        <taxon>Pierinae</taxon>
        <taxon>Pieris</taxon>
    </lineage>
</organism>
<dbReference type="AlphaFoldDB" id="A0A821XNI2"/>
<evidence type="ECO:0000313" key="2">
    <source>
        <dbReference type="EMBL" id="CAF4944367.1"/>
    </source>
</evidence>
<feature type="region of interest" description="Disordered" evidence="1">
    <location>
        <begin position="47"/>
        <end position="70"/>
    </location>
</feature>
<protein>
    <recommendedName>
        <fullName evidence="4">No apical meristem-associated C-terminal domain-containing protein</fullName>
    </recommendedName>
</protein>